<gene>
    <name evidence="1" type="ORF">AWZ03_007992</name>
</gene>
<reference evidence="1 2" key="1">
    <citation type="journal article" date="2019" name="J. Hered.">
        <title>An Improved Genome Assembly for Drosophila navojoa, the Basal Species in the mojavensis Cluster.</title>
        <authorList>
            <person name="Vanderlinde T."/>
            <person name="Dupim E.G."/>
            <person name="Nazario-Yepiz N.O."/>
            <person name="Carvalho A.B."/>
        </authorList>
    </citation>
    <scope>NUCLEOTIDE SEQUENCE [LARGE SCALE GENOMIC DNA]</scope>
    <source>
        <strain evidence="1">Navoj_Jal97</strain>
        <tissue evidence="1">Whole organism</tissue>
    </source>
</reference>
<sequence length="78" mass="9260">MKCGKWCRPHYHYQLQEANECLTDEMCKPRAAAAAAFRPAPPTQQRWQQHHQQHRNRCALNHMPEIKRSGYPFEWSLG</sequence>
<dbReference type="EMBL" id="LSRL02000075">
    <property type="protein sequence ID" value="TDG45561.1"/>
    <property type="molecule type" value="Genomic_DNA"/>
</dbReference>
<name>A0A484BCQ9_DRONA</name>
<comment type="caution">
    <text evidence="1">The sequence shown here is derived from an EMBL/GenBank/DDBJ whole genome shotgun (WGS) entry which is preliminary data.</text>
</comment>
<evidence type="ECO:0000313" key="1">
    <source>
        <dbReference type="EMBL" id="TDG45561.1"/>
    </source>
</evidence>
<proteinExistence type="predicted"/>
<dbReference type="AlphaFoldDB" id="A0A484BCQ9"/>
<dbReference type="Proteomes" id="UP000295192">
    <property type="component" value="Unassembled WGS sequence"/>
</dbReference>
<protein>
    <submittedName>
        <fullName evidence="1">Uncharacterized protein</fullName>
    </submittedName>
</protein>
<keyword evidence="2" id="KW-1185">Reference proteome</keyword>
<accession>A0A484BCQ9</accession>
<evidence type="ECO:0000313" key="2">
    <source>
        <dbReference type="Proteomes" id="UP000295192"/>
    </source>
</evidence>
<organism evidence="1 2">
    <name type="scientific">Drosophila navojoa</name>
    <name type="common">Fruit fly</name>
    <dbReference type="NCBI Taxonomy" id="7232"/>
    <lineage>
        <taxon>Eukaryota</taxon>
        <taxon>Metazoa</taxon>
        <taxon>Ecdysozoa</taxon>
        <taxon>Arthropoda</taxon>
        <taxon>Hexapoda</taxon>
        <taxon>Insecta</taxon>
        <taxon>Pterygota</taxon>
        <taxon>Neoptera</taxon>
        <taxon>Endopterygota</taxon>
        <taxon>Diptera</taxon>
        <taxon>Brachycera</taxon>
        <taxon>Muscomorpha</taxon>
        <taxon>Ephydroidea</taxon>
        <taxon>Drosophilidae</taxon>
        <taxon>Drosophila</taxon>
    </lineage>
</organism>